<evidence type="ECO:0000259" key="2">
    <source>
        <dbReference type="Pfam" id="PF03432"/>
    </source>
</evidence>
<feature type="domain" description="MobA/VirD2-like nuclease" evidence="2">
    <location>
        <begin position="23"/>
        <end position="148"/>
    </location>
</feature>
<dbReference type="eggNOG" id="COG0612">
    <property type="taxonomic scope" value="Bacteria"/>
</dbReference>
<evidence type="ECO:0000313" key="3">
    <source>
        <dbReference type="EMBL" id="KCZ63025.1"/>
    </source>
</evidence>
<dbReference type="OrthoDB" id="1826980at2"/>
<feature type="region of interest" description="Disordered" evidence="1">
    <location>
        <begin position="382"/>
        <end position="435"/>
    </location>
</feature>
<dbReference type="Pfam" id="PF03432">
    <property type="entry name" value="Relaxase"/>
    <property type="match status" value="1"/>
</dbReference>
<dbReference type="Proteomes" id="UP000024547">
    <property type="component" value="Unassembled WGS sequence"/>
</dbReference>
<protein>
    <recommendedName>
        <fullName evidence="2">MobA/VirD2-like nuclease domain-containing protein</fullName>
    </recommendedName>
</protein>
<comment type="caution">
    <text evidence="3">The sequence shown here is derived from an EMBL/GenBank/DDBJ whole genome shotgun (WGS) entry which is preliminary data.</text>
</comment>
<dbReference type="PATRIC" id="fig|1280948.3.peg.1219"/>
<feature type="compositionally biased region" description="Basic and acidic residues" evidence="1">
    <location>
        <begin position="382"/>
        <end position="422"/>
    </location>
</feature>
<sequence length="435" mass="50538">MILHGNARGGGRELAIHLMRTDENEHVQVHDVEGFMADDVRGAFQEIEALAKGTRCQKPLFSLSLSPPKDANASSKDFEKAIAKAEDALGLSGQPRVIVFHEKGEHRDRHCHVVWSRIDAETMRAIPMPFNRLKMRDVSRELFIEHGWTVPRGLINKAERNPLNYTLEQYQQAKRTGRHADELKADLQAAWAMSDTRAAFEHALQDKGFRLARGGRRGFVVIDHQEEVMSLPRWLGVKTKMVRERLGPEKDLPDVESAQAQYARDMAEKMGGFAQELRTRNAARLAERSTQKQALIERQRAERSETLQRIEERRIEEVRARQAKFPNGLLKRAWSWLNGENARIKRENEAEATKAQMRDEAEKHDLIQHQREQRLFFQRRMEERRDKLSQQHQEISRERADFEARANLSREERKQAFMDRRQAASGQRRGPEPER</sequence>
<name>A0A059E606_9PROT</name>
<dbReference type="STRING" id="1280948.HY36_14935"/>
<reference evidence="3 4" key="1">
    <citation type="journal article" date="2014" name="Antonie Van Leeuwenhoek">
        <title>Hyphomonas beringensis sp. nov. and Hyphomonas chukchiensis sp. nov., isolated from surface seawater of the Bering Sea and Chukchi Sea.</title>
        <authorList>
            <person name="Li C."/>
            <person name="Lai Q."/>
            <person name="Li G."/>
            <person name="Dong C."/>
            <person name="Wang J."/>
            <person name="Liao Y."/>
            <person name="Shao Z."/>
        </authorList>
    </citation>
    <scope>NUCLEOTIDE SEQUENCE [LARGE SCALE GENOMIC DNA]</scope>
    <source>
        <strain evidence="3 4">22II1-22F38</strain>
    </source>
</reference>
<dbReference type="AlphaFoldDB" id="A0A059E606"/>
<dbReference type="RefSeq" id="WP_051602546.1">
    <property type="nucleotide sequence ID" value="NZ_AWFH01000007.1"/>
</dbReference>
<organism evidence="3 4">
    <name type="scientific">Hyphomonas atlantica</name>
    <dbReference type="NCBI Taxonomy" id="1280948"/>
    <lineage>
        <taxon>Bacteria</taxon>
        <taxon>Pseudomonadati</taxon>
        <taxon>Pseudomonadota</taxon>
        <taxon>Alphaproteobacteria</taxon>
        <taxon>Hyphomonadales</taxon>
        <taxon>Hyphomonadaceae</taxon>
        <taxon>Hyphomonas</taxon>
    </lineage>
</organism>
<proteinExistence type="predicted"/>
<gene>
    <name evidence="3" type="ORF">HY36_14935</name>
</gene>
<keyword evidence="4" id="KW-1185">Reference proteome</keyword>
<evidence type="ECO:0000313" key="4">
    <source>
        <dbReference type="Proteomes" id="UP000024547"/>
    </source>
</evidence>
<accession>A0A059E606</accession>
<feature type="region of interest" description="Disordered" evidence="1">
    <location>
        <begin position="349"/>
        <end position="369"/>
    </location>
</feature>
<dbReference type="InterPro" id="IPR005094">
    <property type="entry name" value="Endonuclease_MobA/VirD2"/>
</dbReference>
<dbReference type="EMBL" id="AWFH01000007">
    <property type="protein sequence ID" value="KCZ63025.1"/>
    <property type="molecule type" value="Genomic_DNA"/>
</dbReference>
<evidence type="ECO:0000256" key="1">
    <source>
        <dbReference type="SAM" id="MobiDB-lite"/>
    </source>
</evidence>